<dbReference type="PANTHER" id="PTHR47197:SF3">
    <property type="entry name" value="DIHYDRO-HEME D1 DEHYDROGENASE"/>
    <property type="match status" value="1"/>
</dbReference>
<dbReference type="NCBIfam" id="TIGR02276">
    <property type="entry name" value="beta_rpt_yvtn"/>
    <property type="match status" value="1"/>
</dbReference>
<dbReference type="SUPFAM" id="SSF50974">
    <property type="entry name" value="Nitrous oxide reductase, N-terminal domain"/>
    <property type="match status" value="1"/>
</dbReference>
<dbReference type="InterPro" id="IPR051200">
    <property type="entry name" value="Host-pathogen_enzymatic-act"/>
</dbReference>
<dbReference type="Proteomes" id="UP001580928">
    <property type="component" value="Unassembled WGS sequence"/>
</dbReference>
<keyword evidence="3" id="KW-1185">Reference proteome</keyword>
<dbReference type="PANTHER" id="PTHR47197">
    <property type="entry name" value="PROTEIN NIRF"/>
    <property type="match status" value="1"/>
</dbReference>
<accession>A0ABV5CGF9</accession>
<proteinExistence type="predicted"/>
<organism evidence="2 3">
    <name type="scientific">Albibacterium profundi</name>
    <dbReference type="NCBI Taxonomy" id="3134906"/>
    <lineage>
        <taxon>Bacteria</taxon>
        <taxon>Pseudomonadati</taxon>
        <taxon>Bacteroidota</taxon>
        <taxon>Sphingobacteriia</taxon>
        <taxon>Sphingobacteriales</taxon>
        <taxon>Sphingobacteriaceae</taxon>
        <taxon>Albibacterium</taxon>
    </lineage>
</organism>
<reference evidence="2 3" key="1">
    <citation type="submission" date="2024-04" db="EMBL/GenBank/DDBJ databases">
        <title>Albibacterium profundi sp. nov., isolated from sediment of the Challenger Deep of Mariana Trench.</title>
        <authorList>
            <person name="Wang Y."/>
        </authorList>
    </citation>
    <scope>NUCLEOTIDE SEQUENCE [LARGE SCALE GENOMIC DNA]</scope>
    <source>
        <strain evidence="2 3">RHL897</strain>
    </source>
</reference>
<keyword evidence="1" id="KW-0732">Signal</keyword>
<dbReference type="EMBL" id="JBBVGT010000003">
    <property type="protein sequence ID" value="MFB5946646.1"/>
    <property type="molecule type" value="Genomic_DNA"/>
</dbReference>
<protein>
    <submittedName>
        <fullName evidence="2">DUF5074 domain-containing protein</fullName>
    </submittedName>
</protein>
<dbReference type="Gene3D" id="2.130.10.10">
    <property type="entry name" value="YVTN repeat-like/Quinoprotein amine dehydrogenase"/>
    <property type="match status" value="1"/>
</dbReference>
<feature type="signal peptide" evidence="1">
    <location>
        <begin position="1"/>
        <end position="20"/>
    </location>
</feature>
<evidence type="ECO:0000256" key="1">
    <source>
        <dbReference type="SAM" id="SignalP"/>
    </source>
</evidence>
<name>A0ABV5CGF9_9SPHI</name>
<dbReference type="InterPro" id="IPR011964">
    <property type="entry name" value="YVTN_b-propeller_repeat"/>
</dbReference>
<dbReference type="InterPro" id="IPR015943">
    <property type="entry name" value="WD40/YVTN_repeat-like_dom_sf"/>
</dbReference>
<sequence length="365" mass="39772">MKNSLHQSFLFFIGVFAAFATSCSDKDPVIADEPVAPSAGMYVLNEGSFNVAGSSSLSYIDFETNEVTPNIFQTNNSTAELGADPVDMGQYGSLMFITATGSNKVLVLDAASAKQIKAINIEKPRYMAFHSGKVFVTSYTNQVFVIDTLTNTVTTEIAVGNTPEQIGVANNKVYVANSGSNDYIAGGVHDNRVFVIDPATLSVVKEIEVGDNVYRLHSDAEGNVYVSTGDIFDSNDWSVVLHPAKLYRINSVTDAVDKEFDFGAQLMDSKGGQLYVVSTNYEGENGVFNLLQMDKNADQVNKLDYFNSITFDYMYALTVDQENGDIWVSNAVWTGNGTVHHYSIESQDTEEFTVGLGPSVLVLKK</sequence>
<feature type="chain" id="PRO_5045965399" evidence="1">
    <location>
        <begin position="21"/>
        <end position="365"/>
    </location>
</feature>
<dbReference type="SUPFAM" id="SSF101898">
    <property type="entry name" value="NHL repeat"/>
    <property type="match status" value="1"/>
</dbReference>
<comment type="caution">
    <text evidence="2">The sequence shown here is derived from an EMBL/GenBank/DDBJ whole genome shotgun (WGS) entry which is preliminary data.</text>
</comment>
<dbReference type="RefSeq" id="WP_375558174.1">
    <property type="nucleotide sequence ID" value="NZ_JBBVGT010000003.1"/>
</dbReference>
<dbReference type="Pfam" id="PF16819">
    <property type="entry name" value="DUF5074"/>
    <property type="match status" value="1"/>
</dbReference>
<dbReference type="InterPro" id="IPR011045">
    <property type="entry name" value="N2O_reductase_N"/>
</dbReference>
<evidence type="ECO:0000313" key="2">
    <source>
        <dbReference type="EMBL" id="MFB5946646.1"/>
    </source>
</evidence>
<dbReference type="PROSITE" id="PS51257">
    <property type="entry name" value="PROKAR_LIPOPROTEIN"/>
    <property type="match status" value="1"/>
</dbReference>
<gene>
    <name evidence="2" type="ORF">WKR92_12495</name>
</gene>
<dbReference type="InterPro" id="IPR031815">
    <property type="entry name" value="DUF5074"/>
</dbReference>
<evidence type="ECO:0000313" key="3">
    <source>
        <dbReference type="Proteomes" id="UP001580928"/>
    </source>
</evidence>